<feature type="region of interest" description="Disordered" evidence="1">
    <location>
        <begin position="394"/>
        <end position="481"/>
    </location>
</feature>
<feature type="compositionally biased region" description="Basic and acidic residues" evidence="1">
    <location>
        <begin position="221"/>
        <end position="231"/>
    </location>
</feature>
<feature type="compositionally biased region" description="Low complexity" evidence="1">
    <location>
        <begin position="810"/>
        <end position="835"/>
    </location>
</feature>
<feature type="compositionally biased region" description="Polar residues" evidence="1">
    <location>
        <begin position="120"/>
        <end position="133"/>
    </location>
</feature>
<feature type="compositionally biased region" description="Basic and acidic residues" evidence="1">
    <location>
        <begin position="432"/>
        <end position="448"/>
    </location>
</feature>
<feature type="region of interest" description="Disordered" evidence="1">
    <location>
        <begin position="51"/>
        <end position="161"/>
    </location>
</feature>
<comment type="caution">
    <text evidence="2">The sequence shown here is derived from an EMBL/GenBank/DDBJ whole genome shotgun (WGS) entry which is preliminary data.</text>
</comment>
<name>A0AAV9Z6S5_9AGAR</name>
<evidence type="ECO:0000313" key="3">
    <source>
        <dbReference type="Proteomes" id="UP001362999"/>
    </source>
</evidence>
<keyword evidence="3" id="KW-1185">Reference proteome</keyword>
<dbReference type="Proteomes" id="UP001362999">
    <property type="component" value="Unassembled WGS sequence"/>
</dbReference>
<gene>
    <name evidence="2" type="ORF">R3P38DRAFT_3240897</name>
</gene>
<feature type="region of interest" description="Disordered" evidence="1">
    <location>
        <begin position="810"/>
        <end position="850"/>
    </location>
</feature>
<feature type="compositionally biased region" description="Low complexity" evidence="1">
    <location>
        <begin position="69"/>
        <end position="81"/>
    </location>
</feature>
<feature type="compositionally biased region" description="Basic and acidic residues" evidence="1">
    <location>
        <begin position="51"/>
        <end position="60"/>
    </location>
</feature>
<feature type="region of interest" description="Disordered" evidence="1">
    <location>
        <begin position="866"/>
        <end position="891"/>
    </location>
</feature>
<protein>
    <submittedName>
        <fullName evidence="2">Uncharacterized protein</fullName>
    </submittedName>
</protein>
<reference evidence="2 3" key="1">
    <citation type="journal article" date="2024" name="J Genomics">
        <title>Draft genome sequencing and assembly of Favolaschia claudopus CIRM-BRFM 2984 isolated from oak limbs.</title>
        <authorList>
            <person name="Navarro D."/>
            <person name="Drula E."/>
            <person name="Chaduli D."/>
            <person name="Cazenave R."/>
            <person name="Ahrendt S."/>
            <person name="Wang J."/>
            <person name="Lipzen A."/>
            <person name="Daum C."/>
            <person name="Barry K."/>
            <person name="Grigoriev I.V."/>
            <person name="Favel A."/>
            <person name="Rosso M.N."/>
            <person name="Martin F."/>
        </authorList>
    </citation>
    <scope>NUCLEOTIDE SEQUENCE [LARGE SCALE GENOMIC DNA]</scope>
    <source>
        <strain evidence="2 3">CIRM-BRFM 2984</strain>
    </source>
</reference>
<proteinExistence type="predicted"/>
<feature type="compositionally biased region" description="Low complexity" evidence="1">
    <location>
        <begin position="89"/>
        <end position="119"/>
    </location>
</feature>
<feature type="compositionally biased region" description="Low complexity" evidence="1">
    <location>
        <begin position="233"/>
        <end position="242"/>
    </location>
</feature>
<feature type="compositionally biased region" description="Acidic residues" evidence="1">
    <location>
        <begin position="414"/>
        <end position="431"/>
    </location>
</feature>
<feature type="region of interest" description="Disordered" evidence="1">
    <location>
        <begin position="204"/>
        <end position="245"/>
    </location>
</feature>
<evidence type="ECO:0000256" key="1">
    <source>
        <dbReference type="SAM" id="MobiDB-lite"/>
    </source>
</evidence>
<dbReference type="EMBL" id="JAWWNJ010000196">
    <property type="protein sequence ID" value="KAK6972029.1"/>
    <property type="molecule type" value="Genomic_DNA"/>
</dbReference>
<evidence type="ECO:0000313" key="2">
    <source>
        <dbReference type="EMBL" id="KAK6972029.1"/>
    </source>
</evidence>
<feature type="compositionally biased region" description="Basic and acidic residues" evidence="1">
    <location>
        <begin position="457"/>
        <end position="478"/>
    </location>
</feature>
<dbReference type="AlphaFoldDB" id="A0AAV9Z6S5"/>
<accession>A0AAV9Z6S5</accession>
<organism evidence="2 3">
    <name type="scientific">Favolaschia claudopus</name>
    <dbReference type="NCBI Taxonomy" id="2862362"/>
    <lineage>
        <taxon>Eukaryota</taxon>
        <taxon>Fungi</taxon>
        <taxon>Dikarya</taxon>
        <taxon>Basidiomycota</taxon>
        <taxon>Agaricomycotina</taxon>
        <taxon>Agaricomycetes</taxon>
        <taxon>Agaricomycetidae</taxon>
        <taxon>Agaricales</taxon>
        <taxon>Marasmiineae</taxon>
        <taxon>Mycenaceae</taxon>
        <taxon>Favolaschia</taxon>
    </lineage>
</organism>
<feature type="compositionally biased region" description="Basic residues" evidence="1">
    <location>
        <begin position="871"/>
        <end position="883"/>
    </location>
</feature>
<sequence length="1046" mass="113453">MRDLSPSELGACNNSACQSGCGWFYPAPVEPGTLLGVTPCIICGCRGAQHRERERPERKAAAQPPPPSSSSFPPSAASDTSPVPPVPPGSSFSTSFSMPSSTASTSTFPTSDFTFSATANPAQQPANSTSRTMFGSRPTEPAHAGPSNPWGRSSLPELTAGPHSFRNVAYSREEITKAAMGMSSSGTASGSTTFLPALKAQMEADLNPLGTRPPKKRKKRDDRSPSRDRNVRPRTASSSTAAPKPPPAKLTKYCFLLMAATKDVNRGQCPLPAAHDLVHYEDAGYVKIIIISSDDSPHDIRTKVLINYSDIPAVNEHGFRLLGVTRKMQRDKKGKLLPKAGISRVLRPLSRPLDFSAIEIALVDSNIRNSGPRYKRIVFIALNPAGPNLPFHGVSYDSNDDLDHDLPSDYSDTSSDETDISMEEVQSEGEEETKMDIDGDKGKGKAQPDPDPSTNSKAEKPPVDRKGKGKQKAEDSHFDAGLLDDDVAAGVEYDSDTGPTISAQETGPVVPQTHLTMVRLLHNMQQPDPKVTRPVNYWAEGSGSFGCFTAGNKAAELCARLLVQFIASPEASVLSAAQVLSFIESNICQPFLMLTNLGKRLAGIVEVIGDDELEGEFDRSFCVGPGGLHGLAPHLLSAYMALPVALEAAVRDNLSDLSLALLRCLQHLRMKHHRSEWDPRGGCRELAVILRTKDSSLPVGTEADFDGLNLRLLLSALEKDPPNVIEIHFLLMDALGDASNPREMTADRVLIGGEFGMGRFYELVVTRILDDLDTAHVHYDSILSCAQNASAAIARKIRNFIKSGGVNGSYASRRAAGPSSAPNTRSRASRSGRTTWKSDKEDDDMTNTDSLASGWEYDCSAASESDVSIRRAQRHRKQHKPKQPKAPSPPIEISRVVAAVAAVVKKSGRGHTLNGRKPGKVAMLLQDLQLQMQDQAQTPTLLPAARISNATAGPSNSNIPTPLPQTRAQPAWIDPDALESDDVEDATTLLKRLATRYWQGLMREIVERFPHPDPSRRLTMDQLLAPGMTRIRQYHMLSLVRPYLHL</sequence>